<comment type="caution">
    <text evidence="2">The sequence shown here is derived from an EMBL/GenBank/DDBJ whole genome shotgun (WGS) entry which is preliminary data.</text>
</comment>
<reference evidence="2 3" key="1">
    <citation type="submission" date="2019-07" db="EMBL/GenBank/DDBJ databases">
        <title>Whole genome shotgun sequence of Skermanella aerolata NBRC 106429.</title>
        <authorList>
            <person name="Hosoyama A."/>
            <person name="Uohara A."/>
            <person name="Ohji S."/>
            <person name="Ichikawa N."/>
        </authorList>
    </citation>
    <scope>NUCLEOTIDE SEQUENCE [LARGE SCALE GENOMIC DNA]</scope>
    <source>
        <strain evidence="2 3">NBRC 106429</strain>
    </source>
</reference>
<sequence length="278" mass="29026">MLKNLGVKARRTMRAFLGTTVAAAFCAVVSPALAGSVTQPGETIGLAAGAPLPEGVYFVNTLNWGVRKGDNGADDVTLGVNIPVLAWATPTTIAGGRLQLLGALPALEVGVQDADHDSGLYNPFLAAQLAWDLGSGFGVSYMLGIYLPVGNKLGFDTTSITQRAAVSYTADGWNLTANGIYGIATDSVSKTTNPDFVNLDLTATKSLGKWSVGPVALASWDVNKPTATYKKQSQFAMGGLVGYGVDQLTVQAYLTSTVAQENYGGNDTRGWGRVILPF</sequence>
<organism evidence="2 3">
    <name type="scientific">Skermanella aerolata</name>
    <dbReference type="NCBI Taxonomy" id="393310"/>
    <lineage>
        <taxon>Bacteria</taxon>
        <taxon>Pseudomonadati</taxon>
        <taxon>Pseudomonadota</taxon>
        <taxon>Alphaproteobacteria</taxon>
        <taxon>Rhodospirillales</taxon>
        <taxon>Azospirillaceae</taxon>
        <taxon>Skermanella</taxon>
    </lineage>
</organism>
<gene>
    <name evidence="2" type="ORF">SAE02_58230</name>
</gene>
<dbReference type="Proteomes" id="UP000321523">
    <property type="component" value="Unassembled WGS sequence"/>
</dbReference>
<feature type="signal peptide" evidence="1">
    <location>
        <begin position="1"/>
        <end position="34"/>
    </location>
</feature>
<dbReference type="EMBL" id="BJYZ01000030">
    <property type="protein sequence ID" value="GEO41675.1"/>
    <property type="molecule type" value="Genomic_DNA"/>
</dbReference>
<evidence type="ECO:0000313" key="3">
    <source>
        <dbReference type="Proteomes" id="UP000321523"/>
    </source>
</evidence>
<evidence type="ECO:0000256" key="1">
    <source>
        <dbReference type="SAM" id="SignalP"/>
    </source>
</evidence>
<dbReference type="RefSeq" id="WP_044434320.1">
    <property type="nucleotide sequence ID" value="NZ_BJYZ01000030.1"/>
</dbReference>
<evidence type="ECO:0000313" key="2">
    <source>
        <dbReference type="EMBL" id="GEO41675.1"/>
    </source>
</evidence>
<keyword evidence="3" id="KW-1185">Reference proteome</keyword>
<keyword evidence="1" id="KW-0732">Signal</keyword>
<dbReference type="AlphaFoldDB" id="A0A512DYZ0"/>
<name>A0A512DYZ0_9PROT</name>
<feature type="chain" id="PRO_5022018144" description="Transporter" evidence="1">
    <location>
        <begin position="35"/>
        <end position="278"/>
    </location>
</feature>
<protein>
    <recommendedName>
        <fullName evidence="4">Transporter</fullName>
    </recommendedName>
</protein>
<evidence type="ECO:0008006" key="4">
    <source>
        <dbReference type="Google" id="ProtNLM"/>
    </source>
</evidence>
<accession>A0A512DYZ0</accession>
<proteinExistence type="predicted"/>